<evidence type="ECO:0000313" key="5">
    <source>
        <dbReference type="EMBL" id="CAE6456369.1"/>
    </source>
</evidence>
<feature type="repeat" description="WD" evidence="3">
    <location>
        <begin position="120"/>
        <end position="161"/>
    </location>
</feature>
<evidence type="ECO:0000256" key="1">
    <source>
        <dbReference type="ARBA" id="ARBA00022574"/>
    </source>
</evidence>
<sequence length="462" mass="50090">MQTTDTSNFFRSEADIAAEEARARKAEQTKHIGDPLELKGKVIRLAVRDGEAWTAESGSVLRRINLLTGKSIKVYRGHTGPVTCLAFFKPESDRTILLSGAWDQTIRAWDVETGNLISTTKAHSDFLKTLLVVPHLNLLLSGSSDKHIKLWDLSVLNSPSTHNESLVQIGSTTGHTRPVECLAADSSAGNRIYSADSMGVIKAWEVESHPAPTQSRRLTHVGDLQAHTMGITDIWAAHGRVWSGELDMLMVVISYQYSWCIFAGNLVSTDNTARVQALDKGAVSPPLDHATHVRSLIPLHLTPVGLPVLITGTSTGALHIWDLEWSGDGDDPAVIDGNGARESGVVDVHSHDVTALALWVRQPVAEAATETASDGKELSRVQSAEVWIVSGSLDGTLRRWRLSDLLDGKYSTIASAATEPQANAPKPNSKVPQNPPSGKPESFAMTEEEERELAELMSDEDS</sequence>
<dbReference type="PROSITE" id="PS50082">
    <property type="entry name" value="WD_REPEATS_2"/>
    <property type="match status" value="2"/>
</dbReference>
<feature type="compositionally biased region" description="Acidic residues" evidence="4">
    <location>
        <begin position="446"/>
        <end position="462"/>
    </location>
</feature>
<keyword evidence="1 3" id="KW-0853">WD repeat</keyword>
<dbReference type="InterPro" id="IPR020472">
    <property type="entry name" value="WD40_PAC1"/>
</dbReference>
<dbReference type="Pfam" id="PF00400">
    <property type="entry name" value="WD40"/>
    <property type="match status" value="2"/>
</dbReference>
<dbReference type="GO" id="GO:1990234">
    <property type="term" value="C:transferase complex"/>
    <property type="evidence" value="ECO:0007669"/>
    <property type="project" value="UniProtKB-ARBA"/>
</dbReference>
<evidence type="ECO:0000256" key="2">
    <source>
        <dbReference type="ARBA" id="ARBA00022737"/>
    </source>
</evidence>
<evidence type="ECO:0008006" key="7">
    <source>
        <dbReference type="Google" id="ProtNLM"/>
    </source>
</evidence>
<dbReference type="InterPro" id="IPR019775">
    <property type="entry name" value="WD40_repeat_CS"/>
</dbReference>
<evidence type="ECO:0000313" key="6">
    <source>
        <dbReference type="Proteomes" id="UP000663888"/>
    </source>
</evidence>
<dbReference type="InterPro" id="IPR015943">
    <property type="entry name" value="WD40/YVTN_repeat-like_dom_sf"/>
</dbReference>
<dbReference type="PROSITE" id="PS00678">
    <property type="entry name" value="WD_REPEATS_1"/>
    <property type="match status" value="2"/>
</dbReference>
<protein>
    <recommendedName>
        <fullName evidence="7">WD40 repeat-like protein</fullName>
    </recommendedName>
</protein>
<dbReference type="Proteomes" id="UP000663888">
    <property type="component" value="Unassembled WGS sequence"/>
</dbReference>
<comment type="caution">
    <text evidence="5">The sequence shown here is derived from an EMBL/GenBank/DDBJ whole genome shotgun (WGS) entry which is preliminary data.</text>
</comment>
<evidence type="ECO:0000256" key="4">
    <source>
        <dbReference type="SAM" id="MobiDB-lite"/>
    </source>
</evidence>
<dbReference type="PANTHER" id="PTHR22847:SF637">
    <property type="entry name" value="WD REPEAT DOMAIN 5B"/>
    <property type="match status" value="1"/>
</dbReference>
<name>A0A8H3BHH0_9AGAM</name>
<proteinExistence type="predicted"/>
<feature type="region of interest" description="Disordered" evidence="4">
    <location>
        <begin position="416"/>
        <end position="462"/>
    </location>
</feature>
<dbReference type="EMBL" id="CAJMWX010001048">
    <property type="protein sequence ID" value="CAE6456369.1"/>
    <property type="molecule type" value="Genomic_DNA"/>
</dbReference>
<feature type="repeat" description="WD" evidence="3">
    <location>
        <begin position="75"/>
        <end position="119"/>
    </location>
</feature>
<gene>
    <name evidence="5" type="ORF">RDB_LOCUS78941</name>
</gene>
<dbReference type="PRINTS" id="PR00320">
    <property type="entry name" value="GPROTEINBRPT"/>
</dbReference>
<dbReference type="SUPFAM" id="SSF50978">
    <property type="entry name" value="WD40 repeat-like"/>
    <property type="match status" value="1"/>
</dbReference>
<dbReference type="PROSITE" id="PS50294">
    <property type="entry name" value="WD_REPEATS_REGION"/>
    <property type="match status" value="2"/>
</dbReference>
<evidence type="ECO:0000256" key="3">
    <source>
        <dbReference type="PROSITE-ProRule" id="PRU00221"/>
    </source>
</evidence>
<dbReference type="InterPro" id="IPR001680">
    <property type="entry name" value="WD40_rpt"/>
</dbReference>
<dbReference type="Gene3D" id="2.130.10.10">
    <property type="entry name" value="YVTN repeat-like/Quinoprotein amine dehydrogenase"/>
    <property type="match status" value="2"/>
</dbReference>
<reference evidence="5" key="1">
    <citation type="submission" date="2021-01" db="EMBL/GenBank/DDBJ databases">
        <authorList>
            <person name="Kaushik A."/>
        </authorList>
    </citation>
    <scope>NUCLEOTIDE SEQUENCE</scope>
    <source>
        <strain evidence="5">AG4-R118</strain>
    </source>
</reference>
<organism evidence="5 6">
    <name type="scientific">Rhizoctonia solani</name>
    <dbReference type="NCBI Taxonomy" id="456999"/>
    <lineage>
        <taxon>Eukaryota</taxon>
        <taxon>Fungi</taxon>
        <taxon>Dikarya</taxon>
        <taxon>Basidiomycota</taxon>
        <taxon>Agaricomycotina</taxon>
        <taxon>Agaricomycetes</taxon>
        <taxon>Cantharellales</taxon>
        <taxon>Ceratobasidiaceae</taxon>
        <taxon>Rhizoctonia</taxon>
    </lineage>
</organism>
<accession>A0A8H3BHH0</accession>
<dbReference type="PANTHER" id="PTHR22847">
    <property type="entry name" value="WD40 REPEAT PROTEIN"/>
    <property type="match status" value="1"/>
</dbReference>
<dbReference type="SMART" id="SM00320">
    <property type="entry name" value="WD40"/>
    <property type="match status" value="5"/>
</dbReference>
<dbReference type="InterPro" id="IPR036322">
    <property type="entry name" value="WD40_repeat_dom_sf"/>
</dbReference>
<dbReference type="AlphaFoldDB" id="A0A8H3BHH0"/>
<keyword evidence="2" id="KW-0677">Repeat</keyword>